<accession>A0AAN6RML7</accession>
<keyword evidence="2" id="KW-1185">Reference proteome</keyword>
<organism evidence="1 2">
    <name type="scientific">Pseudopithomyces chartarum</name>
    <dbReference type="NCBI Taxonomy" id="1892770"/>
    <lineage>
        <taxon>Eukaryota</taxon>
        <taxon>Fungi</taxon>
        <taxon>Dikarya</taxon>
        <taxon>Ascomycota</taxon>
        <taxon>Pezizomycotina</taxon>
        <taxon>Dothideomycetes</taxon>
        <taxon>Pleosporomycetidae</taxon>
        <taxon>Pleosporales</taxon>
        <taxon>Massarineae</taxon>
        <taxon>Didymosphaeriaceae</taxon>
        <taxon>Pseudopithomyces</taxon>
    </lineage>
</organism>
<dbReference type="Proteomes" id="UP001280581">
    <property type="component" value="Unassembled WGS sequence"/>
</dbReference>
<gene>
    <name evidence="1" type="ORF">GRF29_8g2321097</name>
</gene>
<dbReference type="EMBL" id="WVTA01000002">
    <property type="protein sequence ID" value="KAK3216144.1"/>
    <property type="molecule type" value="Genomic_DNA"/>
</dbReference>
<evidence type="ECO:0000313" key="1">
    <source>
        <dbReference type="EMBL" id="KAK3216144.1"/>
    </source>
</evidence>
<proteinExistence type="predicted"/>
<dbReference type="AlphaFoldDB" id="A0AAN6RML7"/>
<reference evidence="1 2" key="1">
    <citation type="submission" date="2021-02" db="EMBL/GenBank/DDBJ databases">
        <title>Genome assembly of Pseudopithomyces chartarum.</title>
        <authorList>
            <person name="Jauregui R."/>
            <person name="Singh J."/>
            <person name="Voisey C."/>
        </authorList>
    </citation>
    <scope>NUCLEOTIDE SEQUENCE [LARGE SCALE GENOMIC DNA]</scope>
    <source>
        <strain evidence="1 2">AGR01</strain>
    </source>
</reference>
<protein>
    <submittedName>
        <fullName evidence="1">Uncharacterized protein</fullName>
    </submittedName>
</protein>
<sequence>MQTANITQECAYIHGNGEDPRIFFISKLKNALRRRINSTKAPIYFEECLAATCETDDSDLLKTLLEADILVWIAYFLADENLEGLKNLSAGDLTFVIAEVVTAPRDDTIDQFTKHFVETIRYNGTYKAMLEKLRRKHAITPELPAANSYPFKRPRNLSTANINTSQGQGYFMMETETMRIREHSVTRFQEHSTTIVEAMNDQEQPIACIGATHDQQHFTVDMNVARKRKQFTVHTDTMLTREHSAANTDTLHTQEQFAANLRTTVTPEQSATRVETSHDREYSRANDIVDNIQVSSHFKSLYKSIGFGIDNTKHMIWPSASRLSSIFPMSLIHMVAKRDDGKAWVRIIFSTPASSVLEVFITASETPYVAKELFDINITTEDRSRSIFHDSGVSQRLEGSISLSGAPTSKVAELLGTLAEEAFQSTPKCAKEASQGFLTITKCLTMQIWSDSDSPSLLTLRADVNILRKMAAQMWPKYCSC</sequence>
<comment type="caution">
    <text evidence="1">The sequence shown here is derived from an EMBL/GenBank/DDBJ whole genome shotgun (WGS) entry which is preliminary data.</text>
</comment>
<evidence type="ECO:0000313" key="2">
    <source>
        <dbReference type="Proteomes" id="UP001280581"/>
    </source>
</evidence>
<name>A0AAN6RML7_9PLEO</name>